<feature type="domain" description="Cadherin" evidence="4">
    <location>
        <begin position="37"/>
        <end position="137"/>
    </location>
</feature>
<dbReference type="InterPro" id="IPR011889">
    <property type="entry name" value="Liste_lipo_26"/>
</dbReference>
<dbReference type="CDD" id="cd11304">
    <property type="entry name" value="Cadherin_repeat"/>
    <property type="match status" value="3"/>
</dbReference>
<dbReference type="InterPro" id="IPR015919">
    <property type="entry name" value="Cadherin-like_sf"/>
</dbReference>
<name>A0ABV8PLP1_9FLAO</name>
<feature type="chain" id="PRO_5047145915" evidence="3">
    <location>
        <begin position="22"/>
        <end position="614"/>
    </location>
</feature>
<dbReference type="RefSeq" id="WP_379763305.1">
    <property type="nucleotide sequence ID" value="NZ_JBHSCL010000004.1"/>
</dbReference>
<feature type="domain" description="Cadherin" evidence="4">
    <location>
        <begin position="235"/>
        <end position="337"/>
    </location>
</feature>
<dbReference type="PRINTS" id="PR00205">
    <property type="entry name" value="CADHERIN"/>
</dbReference>
<comment type="caution">
    <text evidence="5">The sequence shown here is derived from an EMBL/GenBank/DDBJ whole genome shotgun (WGS) entry which is preliminary data.</text>
</comment>
<evidence type="ECO:0000259" key="4">
    <source>
        <dbReference type="PROSITE" id="PS50268"/>
    </source>
</evidence>
<keyword evidence="6" id="KW-1185">Reference proteome</keyword>
<reference evidence="6" key="1">
    <citation type="journal article" date="2019" name="Int. J. Syst. Evol. Microbiol.">
        <title>The Global Catalogue of Microorganisms (GCM) 10K type strain sequencing project: providing services to taxonomists for standard genome sequencing and annotation.</title>
        <authorList>
            <consortium name="The Broad Institute Genomics Platform"/>
            <consortium name="The Broad Institute Genome Sequencing Center for Infectious Disease"/>
            <person name="Wu L."/>
            <person name="Ma J."/>
        </authorList>
    </citation>
    <scope>NUCLEOTIDE SEQUENCE [LARGE SCALE GENOMIC DNA]</scope>
    <source>
        <strain evidence="6">CGMCC 1.15774</strain>
    </source>
</reference>
<accession>A0ABV8PLP1</accession>
<protein>
    <submittedName>
        <fullName evidence="5">BspA family leucine-rich repeat surface protein</fullName>
    </submittedName>
</protein>
<dbReference type="EMBL" id="JBHSCL010000004">
    <property type="protein sequence ID" value="MFC4219966.1"/>
    <property type="molecule type" value="Genomic_DNA"/>
</dbReference>
<evidence type="ECO:0000256" key="1">
    <source>
        <dbReference type="ARBA" id="ARBA00022692"/>
    </source>
</evidence>
<dbReference type="InterPro" id="IPR005046">
    <property type="entry name" value="DUF285"/>
</dbReference>
<keyword evidence="2" id="KW-0472">Membrane</keyword>
<evidence type="ECO:0000256" key="3">
    <source>
        <dbReference type="SAM" id="SignalP"/>
    </source>
</evidence>
<gene>
    <name evidence="5" type="ORF">ACFOWS_07470</name>
</gene>
<dbReference type="PROSITE" id="PS51257">
    <property type="entry name" value="PROKAR_LIPOPROTEIN"/>
    <property type="match status" value="1"/>
</dbReference>
<proteinExistence type="predicted"/>
<dbReference type="Gene3D" id="2.60.40.60">
    <property type="entry name" value="Cadherins"/>
    <property type="match status" value="3"/>
</dbReference>
<dbReference type="SMART" id="SM00112">
    <property type="entry name" value="CA"/>
    <property type="match status" value="3"/>
</dbReference>
<keyword evidence="1" id="KW-0812">Transmembrane</keyword>
<sequence length="614" mass="66080">MRVKKLLVLALFALGLMISCSKDDGPSTPPNSAPVITNTTKAFTVAENINDAHVIGTVTATDADKDALTFSISANSDNLFEIANSGAISLATGKTLSFATKSSHALEITVSDGTASAKANFTITVTQVVVNNETPVIGAQSFEVAENIDDTFLIGTVQASDAENDPLAFAMVTNDNDLFEITTSGELSLADGKSLDFATAEEHTLTVGVSDGNTQAQATITITVTEAVAANEAPTMGDQSFEAAEIIADDVVIGTVTASDPENDALTFAITTNDNDLFEVTADGELSLADGMNLDEETAAQHTITVSVDDGNGNVVEAEITITVLDRYESKAEDPEWFVATFEYVGNDPHLLFLGQEPDNFTYGDFIIDWGDGNVENNPEIVFNEDLLFPQVYDDPGLYYLYHEYQTESTYTVALKGDIPYMSLNFDTIEQWGAIPWKTFRGVFYESDVELNATDAPDLSQVTDMSKAFTDSSIQVPGNIGSWDVSNVTNMESMFSQASINVNLSNWDVSNVTNMDFMFNLASDFNQNLGAWDISSVTTMSGMLSDSGLSRVNYGNTLVGWASFVQSNNGPNDITFGAFNLQYCSNLPQMQNARNYLTNTAGWSITDAGSVFCN</sequence>
<dbReference type="PROSITE" id="PS50268">
    <property type="entry name" value="CADHERIN_2"/>
    <property type="match status" value="3"/>
</dbReference>
<dbReference type="SUPFAM" id="SSF49313">
    <property type="entry name" value="Cadherin-like"/>
    <property type="match status" value="3"/>
</dbReference>
<keyword evidence="3" id="KW-0732">Signal</keyword>
<dbReference type="NCBIfam" id="TIGR02167">
    <property type="entry name" value="Liste_lipo_26"/>
    <property type="match status" value="2"/>
</dbReference>
<evidence type="ECO:0000313" key="5">
    <source>
        <dbReference type="EMBL" id="MFC4219966.1"/>
    </source>
</evidence>
<keyword evidence="2" id="KW-1133">Transmembrane helix</keyword>
<dbReference type="PANTHER" id="PTHR24026:SF126">
    <property type="entry name" value="PROTOCADHERIN FAT 4"/>
    <property type="match status" value="1"/>
</dbReference>
<dbReference type="Proteomes" id="UP001595841">
    <property type="component" value="Unassembled WGS sequence"/>
</dbReference>
<evidence type="ECO:0000313" key="6">
    <source>
        <dbReference type="Proteomes" id="UP001595841"/>
    </source>
</evidence>
<feature type="signal peptide" evidence="3">
    <location>
        <begin position="1"/>
        <end position="21"/>
    </location>
</feature>
<dbReference type="PANTHER" id="PTHR24026">
    <property type="entry name" value="FAT ATYPICAL CADHERIN-RELATED"/>
    <property type="match status" value="1"/>
</dbReference>
<dbReference type="Pfam" id="PF17963">
    <property type="entry name" value="Big_9"/>
    <property type="match status" value="2"/>
</dbReference>
<dbReference type="Pfam" id="PF03382">
    <property type="entry name" value="DUF285"/>
    <property type="match status" value="1"/>
</dbReference>
<dbReference type="InterPro" id="IPR002126">
    <property type="entry name" value="Cadherin-like_dom"/>
</dbReference>
<feature type="domain" description="Cadherin" evidence="4">
    <location>
        <begin position="136"/>
        <end position="236"/>
    </location>
</feature>
<organism evidence="5 6">
    <name type="scientific">Flagellimonas marina</name>
    <dbReference type="NCBI Taxonomy" id="1775168"/>
    <lineage>
        <taxon>Bacteria</taxon>
        <taxon>Pseudomonadati</taxon>
        <taxon>Bacteroidota</taxon>
        <taxon>Flavobacteriia</taxon>
        <taxon>Flavobacteriales</taxon>
        <taxon>Flavobacteriaceae</taxon>
        <taxon>Flagellimonas</taxon>
    </lineage>
</organism>
<evidence type="ECO:0000256" key="2">
    <source>
        <dbReference type="ARBA" id="ARBA00022989"/>
    </source>
</evidence>